<name>A0ABQ3M3S8_9PSEU</name>
<dbReference type="Proteomes" id="UP000635387">
    <property type="component" value="Unassembled WGS sequence"/>
</dbReference>
<dbReference type="Gene3D" id="2.130.10.10">
    <property type="entry name" value="YVTN repeat-like/Quinoprotein amine dehydrogenase"/>
    <property type="match status" value="2"/>
</dbReference>
<dbReference type="SUPFAM" id="SSF50978">
    <property type="entry name" value="WD40 repeat-like"/>
    <property type="match status" value="1"/>
</dbReference>
<dbReference type="InterPro" id="IPR011646">
    <property type="entry name" value="KAP_P-loop"/>
</dbReference>
<dbReference type="PANTHER" id="PTHR22847">
    <property type="entry name" value="WD40 REPEAT PROTEIN"/>
    <property type="match status" value="1"/>
</dbReference>
<dbReference type="InterPro" id="IPR019775">
    <property type="entry name" value="WD40_repeat_CS"/>
</dbReference>
<feature type="repeat" description="WD" evidence="3">
    <location>
        <begin position="123"/>
        <end position="155"/>
    </location>
</feature>
<evidence type="ECO:0000256" key="2">
    <source>
        <dbReference type="ARBA" id="ARBA00022737"/>
    </source>
</evidence>
<accession>A0ABQ3M3S8</accession>
<dbReference type="InterPro" id="IPR027417">
    <property type="entry name" value="P-loop_NTPase"/>
</dbReference>
<evidence type="ECO:0000256" key="1">
    <source>
        <dbReference type="ARBA" id="ARBA00022574"/>
    </source>
</evidence>
<dbReference type="SMART" id="SM00320">
    <property type="entry name" value="WD40"/>
    <property type="match status" value="6"/>
</dbReference>
<dbReference type="InterPro" id="IPR036322">
    <property type="entry name" value="WD40_repeat_dom_sf"/>
</dbReference>
<evidence type="ECO:0000313" key="8">
    <source>
        <dbReference type="Proteomes" id="UP000635387"/>
    </source>
</evidence>
<feature type="coiled-coil region" evidence="4">
    <location>
        <begin position="522"/>
        <end position="591"/>
    </location>
</feature>
<keyword evidence="4" id="KW-0175">Coiled coil</keyword>
<evidence type="ECO:0000313" key="7">
    <source>
        <dbReference type="EMBL" id="GHH30707.1"/>
    </source>
</evidence>
<dbReference type="InterPro" id="IPR015943">
    <property type="entry name" value="WD40/YVTN_repeat-like_dom_sf"/>
</dbReference>
<feature type="transmembrane region" description="Helical" evidence="5">
    <location>
        <begin position="461"/>
        <end position="482"/>
    </location>
</feature>
<feature type="repeat" description="WD" evidence="3">
    <location>
        <begin position="245"/>
        <end position="277"/>
    </location>
</feature>
<keyword evidence="1 3" id="KW-0853">WD repeat</keyword>
<evidence type="ECO:0000256" key="3">
    <source>
        <dbReference type="PROSITE-ProRule" id="PRU00221"/>
    </source>
</evidence>
<dbReference type="EMBL" id="BNAY01000008">
    <property type="protein sequence ID" value="GHH30707.1"/>
    <property type="molecule type" value="Genomic_DNA"/>
</dbReference>
<feature type="domain" description="KAP NTPase" evidence="6">
    <location>
        <begin position="319"/>
        <end position="779"/>
    </location>
</feature>
<gene>
    <name evidence="7" type="ORF">GCM10017790_64910</name>
</gene>
<proteinExistence type="predicted"/>
<dbReference type="InterPro" id="IPR001680">
    <property type="entry name" value="WD40_rpt"/>
</dbReference>
<dbReference type="PROSITE" id="PS50294">
    <property type="entry name" value="WD_REPEATS_REGION"/>
    <property type="match status" value="2"/>
</dbReference>
<dbReference type="PROSITE" id="PS00678">
    <property type="entry name" value="WD_REPEATS_1"/>
    <property type="match status" value="1"/>
</dbReference>
<evidence type="ECO:0000256" key="5">
    <source>
        <dbReference type="SAM" id="Phobius"/>
    </source>
</evidence>
<keyword evidence="5" id="KW-1133">Transmembrane helix</keyword>
<keyword evidence="5" id="KW-0472">Membrane</keyword>
<dbReference type="SUPFAM" id="SSF52540">
    <property type="entry name" value="P-loop containing nucleoside triphosphate hydrolases"/>
    <property type="match status" value="1"/>
</dbReference>
<comment type="caution">
    <text evidence="7">The sequence shown here is derived from an EMBL/GenBank/DDBJ whole genome shotgun (WGS) entry which is preliminary data.</text>
</comment>
<dbReference type="Pfam" id="PF00400">
    <property type="entry name" value="WD40"/>
    <property type="match status" value="4"/>
</dbReference>
<evidence type="ECO:0000259" key="6">
    <source>
        <dbReference type="Pfam" id="PF07693"/>
    </source>
</evidence>
<dbReference type="Pfam" id="PF07693">
    <property type="entry name" value="KAP_NTPase"/>
    <property type="match status" value="1"/>
</dbReference>
<dbReference type="PANTHER" id="PTHR22847:SF637">
    <property type="entry name" value="WD REPEAT DOMAIN 5B"/>
    <property type="match status" value="1"/>
</dbReference>
<keyword evidence="5" id="KW-0812">Transmembrane</keyword>
<reference evidence="8" key="1">
    <citation type="journal article" date="2019" name="Int. J. Syst. Evol. Microbiol.">
        <title>The Global Catalogue of Microorganisms (GCM) 10K type strain sequencing project: providing services to taxonomists for standard genome sequencing and annotation.</title>
        <authorList>
            <consortium name="The Broad Institute Genomics Platform"/>
            <consortium name="The Broad Institute Genome Sequencing Center for Infectious Disease"/>
            <person name="Wu L."/>
            <person name="Ma J."/>
        </authorList>
    </citation>
    <scope>NUCLEOTIDE SEQUENCE [LARGE SCALE GENOMIC DNA]</scope>
    <source>
        <strain evidence="8">CGMCC 4.7683</strain>
    </source>
</reference>
<feature type="repeat" description="WD" evidence="3">
    <location>
        <begin position="6"/>
        <end position="45"/>
    </location>
</feature>
<dbReference type="PROSITE" id="PS50082">
    <property type="entry name" value="WD_REPEATS_2"/>
    <property type="match status" value="3"/>
</dbReference>
<feature type="transmembrane region" description="Helical" evidence="5">
    <location>
        <begin position="624"/>
        <end position="643"/>
    </location>
</feature>
<keyword evidence="8" id="KW-1185">Reference proteome</keyword>
<sequence length="879" mass="96147">MTTARFTGHEEPILAVAVNGNRLVTGGADRTVRVWDLETGSQRIVLSGHDRPVLAVGISGRHVVGCDGATVRRWRLDGHEARPPEVQTTKRTVAVAVANDFAVSGAGSVVEVRRLDGVTVRGLRTGGPEVESIAVTPDGRVVVAGDDTGGVRLWDREVVSHYRFGGAGAVRVVAISADGEQVLSGEGETVRLWGRKGDPALVFPGHVGVVRTLAFSPDGRLVFCGGSRGEACVRAIDDPAGYTLLKGHRGNVRAIACTAGNEKIVTVGDDRTIRVWDRFGNQIDGTGFVEPKPGRARPRITPDVESSVDLIGFQDDVRTLAAVIADRETSPPLCVALLGPWGSGKSSFVRQVTDRVAELARLSRGAAATSVFAGEIRQIRFNAWQYHDDHLWVGLVDHLFRNLGAPRAHADAGEVRAERELLRTRLAGLHAVKADSPFTWRWRLLVSGVDRAERRRRRWAVAGYAVLAVLGIAGVITGWALWHNAILAAAGAIVALGAVLTPALTTARAALAPLKSTLDQLRSDVDKRSERFETEVRETEERLRRLDAATRLGDLIEAAKTGRYGDYQGVFARVREDLADLSADLVDARNEWRQAGAKGDPPLERIVLYIDDLDRCPPSKVIEVLAAVHLLLALPAFVVVVAVDPRWLRRCLDQHHEGLFGAGEAGKAGRAEYLDKIFQIVFALRPLGAAADELIDVLMPIEGRGPASRGHEEWPEDDAAAERGENGEPVEVLVEDKTPPTFYNMRPDRLRLTEVERDFVHRLRKRLNTPREIRKLVNLYRLVRIGIPDAELARFVGGPYRAVLVLLTLLVADPVSARSTFIALSGGESLRESFPPEWRLDVESFDDLKVYRNWVGTLARYSFETYDLVTEETEPGTTS</sequence>
<evidence type="ECO:0000256" key="4">
    <source>
        <dbReference type="SAM" id="Coils"/>
    </source>
</evidence>
<organism evidence="7 8">
    <name type="scientific">Amycolatopsis oliviviridis</name>
    <dbReference type="NCBI Taxonomy" id="1471590"/>
    <lineage>
        <taxon>Bacteria</taxon>
        <taxon>Bacillati</taxon>
        <taxon>Actinomycetota</taxon>
        <taxon>Actinomycetes</taxon>
        <taxon>Pseudonocardiales</taxon>
        <taxon>Pseudonocardiaceae</taxon>
        <taxon>Amycolatopsis</taxon>
    </lineage>
</organism>
<dbReference type="RefSeq" id="WP_191258191.1">
    <property type="nucleotide sequence ID" value="NZ_BNAY01000008.1"/>
</dbReference>
<protein>
    <recommendedName>
        <fullName evidence="6">KAP NTPase domain-containing protein</fullName>
    </recommendedName>
</protein>
<keyword evidence="2" id="KW-0677">Repeat</keyword>
<feature type="transmembrane region" description="Helical" evidence="5">
    <location>
        <begin position="488"/>
        <end position="511"/>
    </location>
</feature>